<dbReference type="Pfam" id="PF00847">
    <property type="entry name" value="AP2"/>
    <property type="match status" value="1"/>
</dbReference>
<dbReference type="PROSITE" id="PS51032">
    <property type="entry name" value="AP2_ERF"/>
    <property type="match status" value="1"/>
</dbReference>
<proteinExistence type="predicted"/>
<evidence type="ECO:0000313" key="9">
    <source>
        <dbReference type="Proteomes" id="UP000663760"/>
    </source>
</evidence>
<keyword evidence="9" id="KW-1185">Reference proteome</keyword>
<dbReference type="GO" id="GO:0003700">
    <property type="term" value="F:DNA-binding transcription factor activity"/>
    <property type="evidence" value="ECO:0007669"/>
    <property type="project" value="InterPro"/>
</dbReference>
<comment type="subcellular location">
    <subcellularLocation>
        <location evidence="1">Nucleus</location>
    </subcellularLocation>
</comment>
<dbReference type="CDD" id="cd00018">
    <property type="entry name" value="AP2"/>
    <property type="match status" value="1"/>
</dbReference>
<keyword evidence="2" id="KW-0805">Transcription regulation</keyword>
<dbReference type="PRINTS" id="PR00367">
    <property type="entry name" value="ETHRSPELEMNT"/>
</dbReference>
<keyword evidence="4" id="KW-0804">Transcription</keyword>
<sequence length="193" mass="20515">MAVEALNSSHGCLGGVEEPVAAMAMAAAAAAEKDSHFRGVRKRPWGRFAAEIRDPWTKTRKWLGTFDTAEEAARAYDEAARSLRGAKAKTNFGGGGVAAEELAPSPGSPTLSLSPSSFSSSLAAPPGVSQGLRPVQYGGAAAATGWELFYPRKKMVAGYSRRSEPEQFRFQHSLDGAAKQPFAFDLNLPPPLY</sequence>
<accession>A0A7I8JYI0</accession>
<feature type="domain" description="AP2/ERF" evidence="7">
    <location>
        <begin position="36"/>
        <end position="93"/>
    </location>
</feature>
<organism evidence="8 9">
    <name type="scientific">Spirodela intermedia</name>
    <name type="common">Intermediate duckweed</name>
    <dbReference type="NCBI Taxonomy" id="51605"/>
    <lineage>
        <taxon>Eukaryota</taxon>
        <taxon>Viridiplantae</taxon>
        <taxon>Streptophyta</taxon>
        <taxon>Embryophyta</taxon>
        <taxon>Tracheophyta</taxon>
        <taxon>Spermatophyta</taxon>
        <taxon>Magnoliopsida</taxon>
        <taxon>Liliopsida</taxon>
        <taxon>Araceae</taxon>
        <taxon>Lemnoideae</taxon>
        <taxon>Spirodela</taxon>
    </lineage>
</organism>
<dbReference type="InterPro" id="IPR016177">
    <property type="entry name" value="DNA-bd_dom_sf"/>
</dbReference>
<evidence type="ECO:0000313" key="8">
    <source>
        <dbReference type="EMBL" id="CAA7388051.1"/>
    </source>
</evidence>
<reference evidence="8" key="1">
    <citation type="submission" date="2020-02" db="EMBL/GenBank/DDBJ databases">
        <authorList>
            <person name="Scholz U."/>
            <person name="Mascher M."/>
            <person name="Fiebig A."/>
        </authorList>
    </citation>
    <scope>NUCLEOTIDE SEQUENCE</scope>
</reference>
<dbReference type="InterPro" id="IPR001471">
    <property type="entry name" value="AP2/ERF_dom"/>
</dbReference>
<evidence type="ECO:0000256" key="6">
    <source>
        <dbReference type="SAM" id="MobiDB-lite"/>
    </source>
</evidence>
<dbReference type="GO" id="GO:0003677">
    <property type="term" value="F:DNA binding"/>
    <property type="evidence" value="ECO:0007669"/>
    <property type="project" value="UniProtKB-KW"/>
</dbReference>
<evidence type="ECO:0000256" key="2">
    <source>
        <dbReference type="ARBA" id="ARBA00023015"/>
    </source>
</evidence>
<dbReference type="FunFam" id="3.30.730.10:FF:000001">
    <property type="entry name" value="Ethylene-responsive transcription factor 2"/>
    <property type="match status" value="1"/>
</dbReference>
<dbReference type="PANTHER" id="PTHR31677:SF157">
    <property type="entry name" value="AP2_ERF DOMAIN-CONTAINING PROTEIN"/>
    <property type="match status" value="1"/>
</dbReference>
<evidence type="ECO:0000256" key="5">
    <source>
        <dbReference type="ARBA" id="ARBA00023242"/>
    </source>
</evidence>
<evidence type="ECO:0000256" key="4">
    <source>
        <dbReference type="ARBA" id="ARBA00023163"/>
    </source>
</evidence>
<dbReference type="SMART" id="SM00380">
    <property type="entry name" value="AP2"/>
    <property type="match status" value="1"/>
</dbReference>
<feature type="compositionally biased region" description="Low complexity" evidence="6">
    <location>
        <begin position="102"/>
        <end position="125"/>
    </location>
</feature>
<keyword evidence="3" id="KW-0238">DNA-binding</keyword>
<evidence type="ECO:0000256" key="1">
    <source>
        <dbReference type="ARBA" id="ARBA00004123"/>
    </source>
</evidence>
<feature type="region of interest" description="Disordered" evidence="6">
    <location>
        <begin position="97"/>
        <end position="125"/>
    </location>
</feature>
<dbReference type="InterPro" id="IPR036955">
    <property type="entry name" value="AP2/ERF_dom_sf"/>
</dbReference>
<keyword evidence="5" id="KW-0539">Nucleus</keyword>
<dbReference type="EMBL" id="LR746264">
    <property type="protein sequence ID" value="CAA7388051.1"/>
    <property type="molecule type" value="Genomic_DNA"/>
</dbReference>
<name>A0A7I8JYI0_SPIIN</name>
<evidence type="ECO:0000256" key="3">
    <source>
        <dbReference type="ARBA" id="ARBA00023125"/>
    </source>
</evidence>
<protein>
    <recommendedName>
        <fullName evidence="7">AP2/ERF domain-containing protein</fullName>
    </recommendedName>
</protein>
<dbReference type="OrthoDB" id="1931494at2759"/>
<dbReference type="Gene3D" id="3.30.730.10">
    <property type="entry name" value="AP2/ERF domain"/>
    <property type="match status" value="1"/>
</dbReference>
<dbReference type="SUPFAM" id="SSF54171">
    <property type="entry name" value="DNA-binding domain"/>
    <property type="match status" value="1"/>
</dbReference>
<dbReference type="Proteomes" id="UP000663760">
    <property type="component" value="Chromosome 1"/>
</dbReference>
<gene>
    <name evidence="8" type="ORF">SI8410_01000353</name>
</gene>
<dbReference type="AlphaFoldDB" id="A0A7I8JYI0"/>
<dbReference type="GO" id="GO:0005634">
    <property type="term" value="C:nucleus"/>
    <property type="evidence" value="ECO:0007669"/>
    <property type="project" value="UniProtKB-SubCell"/>
</dbReference>
<evidence type="ECO:0000259" key="7">
    <source>
        <dbReference type="PROSITE" id="PS51032"/>
    </source>
</evidence>
<dbReference type="PANTHER" id="PTHR31677">
    <property type="entry name" value="AP2 DOMAIN CLASS TRANSCRIPTION FACTOR"/>
    <property type="match status" value="1"/>
</dbReference>